<dbReference type="CDD" id="cd18791">
    <property type="entry name" value="SF2_C_RHA"/>
    <property type="match status" value="1"/>
</dbReference>
<dbReference type="Gene3D" id="3.40.50.300">
    <property type="entry name" value="P-loop containing nucleotide triphosphate hydrolases"/>
    <property type="match status" value="2"/>
</dbReference>
<keyword evidence="4" id="KW-0067">ATP-binding</keyword>
<dbReference type="PROSITE" id="PS51194">
    <property type="entry name" value="HELICASE_CTER"/>
    <property type="match status" value="1"/>
</dbReference>
<dbReference type="PATRIC" id="fig|1384054.3.peg.1155"/>
<dbReference type="Proteomes" id="UP000029392">
    <property type="component" value="Unassembled WGS sequence"/>
</dbReference>
<dbReference type="InterPro" id="IPR014001">
    <property type="entry name" value="Helicase_ATP-bd"/>
</dbReference>
<evidence type="ECO:0000313" key="8">
    <source>
        <dbReference type="Proteomes" id="UP000029392"/>
    </source>
</evidence>
<dbReference type="GO" id="GO:0003723">
    <property type="term" value="F:RNA binding"/>
    <property type="evidence" value="ECO:0007669"/>
    <property type="project" value="TreeGrafter"/>
</dbReference>
<dbReference type="Pfam" id="PF21010">
    <property type="entry name" value="HA2_C"/>
    <property type="match status" value="1"/>
</dbReference>
<keyword evidence="3" id="KW-0347">Helicase</keyword>
<evidence type="ECO:0000313" key="7">
    <source>
        <dbReference type="EMBL" id="KFN48676.1"/>
    </source>
</evidence>
<dbReference type="InterPro" id="IPR007502">
    <property type="entry name" value="Helicase-assoc_dom"/>
</dbReference>
<dbReference type="InterPro" id="IPR011709">
    <property type="entry name" value="DEAD-box_helicase_OB_fold"/>
</dbReference>
<dbReference type="SMART" id="SM00490">
    <property type="entry name" value="HELICc"/>
    <property type="match status" value="1"/>
</dbReference>
<dbReference type="SMART" id="SM00382">
    <property type="entry name" value="AAA"/>
    <property type="match status" value="1"/>
</dbReference>
<dbReference type="GO" id="GO:0005524">
    <property type="term" value="F:ATP binding"/>
    <property type="evidence" value="ECO:0007669"/>
    <property type="project" value="UniProtKB-KW"/>
</dbReference>
<dbReference type="eggNOG" id="COG1643">
    <property type="taxonomic scope" value="Bacteria"/>
</dbReference>
<evidence type="ECO:0000256" key="4">
    <source>
        <dbReference type="ARBA" id="ARBA00022840"/>
    </source>
</evidence>
<dbReference type="PROSITE" id="PS51192">
    <property type="entry name" value="HELICASE_ATP_BIND_1"/>
    <property type="match status" value="1"/>
</dbReference>
<name>A0A091BAB1_9GAMM</name>
<reference evidence="7 8" key="1">
    <citation type="submission" date="2013-09" db="EMBL/GenBank/DDBJ databases">
        <title>Genome sequencing of Arenimonas malthae.</title>
        <authorList>
            <person name="Chen F."/>
            <person name="Wang G."/>
        </authorList>
    </citation>
    <scope>NUCLEOTIDE SEQUENCE [LARGE SCALE GENOMIC DNA]</scope>
    <source>
        <strain evidence="7 8">CC-JY-1</strain>
    </source>
</reference>
<gene>
    <name evidence="7" type="ORF">N790_05880</name>
</gene>
<dbReference type="Pfam" id="PF00271">
    <property type="entry name" value="Helicase_C"/>
    <property type="match status" value="1"/>
</dbReference>
<dbReference type="OrthoDB" id="9805617at2"/>
<dbReference type="GO" id="GO:0016787">
    <property type="term" value="F:hydrolase activity"/>
    <property type="evidence" value="ECO:0007669"/>
    <property type="project" value="UniProtKB-KW"/>
</dbReference>
<proteinExistence type="predicted"/>
<evidence type="ECO:0000256" key="3">
    <source>
        <dbReference type="ARBA" id="ARBA00022806"/>
    </source>
</evidence>
<dbReference type="PANTHER" id="PTHR18934">
    <property type="entry name" value="ATP-DEPENDENT RNA HELICASE"/>
    <property type="match status" value="1"/>
</dbReference>
<dbReference type="InterPro" id="IPR010222">
    <property type="entry name" value="RNA_helicase_HrpA"/>
</dbReference>
<evidence type="ECO:0000256" key="1">
    <source>
        <dbReference type="ARBA" id="ARBA00022741"/>
    </source>
</evidence>
<dbReference type="PANTHER" id="PTHR18934:SF99">
    <property type="entry name" value="ATP-DEPENDENT RNA HELICASE DHX37-RELATED"/>
    <property type="match status" value="1"/>
</dbReference>
<feature type="domain" description="Helicase ATP-binding" evidence="5">
    <location>
        <begin position="81"/>
        <end position="244"/>
    </location>
</feature>
<protein>
    <recommendedName>
        <fullName evidence="9">RNA helicase</fullName>
    </recommendedName>
</protein>
<dbReference type="InterPro" id="IPR048333">
    <property type="entry name" value="HA2_WH"/>
</dbReference>
<dbReference type="Pfam" id="PF11898">
    <property type="entry name" value="DUF3418"/>
    <property type="match status" value="1"/>
</dbReference>
<dbReference type="InterPro" id="IPR011545">
    <property type="entry name" value="DEAD/DEAH_box_helicase_dom"/>
</dbReference>
<dbReference type="SUPFAM" id="SSF52540">
    <property type="entry name" value="P-loop containing nucleoside triphosphate hydrolases"/>
    <property type="match status" value="1"/>
</dbReference>
<dbReference type="Pfam" id="PF00270">
    <property type="entry name" value="DEAD"/>
    <property type="match status" value="1"/>
</dbReference>
<evidence type="ECO:0000259" key="6">
    <source>
        <dbReference type="PROSITE" id="PS51194"/>
    </source>
</evidence>
<dbReference type="InterPro" id="IPR027417">
    <property type="entry name" value="P-loop_NTPase"/>
</dbReference>
<dbReference type="InterPro" id="IPR003593">
    <property type="entry name" value="AAA+_ATPase"/>
</dbReference>
<keyword evidence="2" id="KW-0378">Hydrolase</keyword>
<evidence type="ECO:0000256" key="2">
    <source>
        <dbReference type="ARBA" id="ARBA00022801"/>
    </source>
</evidence>
<keyword evidence="1" id="KW-0547">Nucleotide-binding</keyword>
<dbReference type="EMBL" id="AVCH01000146">
    <property type="protein sequence ID" value="KFN48676.1"/>
    <property type="molecule type" value="Genomic_DNA"/>
</dbReference>
<keyword evidence="8" id="KW-1185">Reference proteome</keyword>
<dbReference type="NCBIfam" id="TIGR01967">
    <property type="entry name" value="DEAH_box_HrpA"/>
    <property type="match status" value="1"/>
</dbReference>
<dbReference type="SMART" id="SM00487">
    <property type="entry name" value="DEXDc"/>
    <property type="match status" value="1"/>
</dbReference>
<dbReference type="Pfam" id="PF04408">
    <property type="entry name" value="WHD_HA2"/>
    <property type="match status" value="1"/>
</dbReference>
<dbReference type="STRING" id="1384054.N790_05880"/>
<evidence type="ECO:0008006" key="9">
    <source>
        <dbReference type="Google" id="ProtNLM"/>
    </source>
</evidence>
<feature type="domain" description="Helicase C-terminal" evidence="6">
    <location>
        <begin position="268"/>
        <end position="440"/>
    </location>
</feature>
<dbReference type="Gene3D" id="1.20.120.1080">
    <property type="match status" value="1"/>
</dbReference>
<sequence length="1313" mass="144604">MPAAPAPLPAFPDEAVLSRDRGRLLRLLGAARKSPGDARKRADYEAALAASMAAREARDARAPKPSFDDSLPVAREADALIELIRKHPVVVVAGETGSGKTTQLPKLCLAAGRGRAGLIGCTQPRRIAARAVARRVAEELQSPLGGAVGYQVRFTENVGEGTFVKFMTDGILLAEIQSDRWLSKYDTIIVDEAHERSLNIDFLLGYLKQLVARRPDLKLVITSATIDTERFARHFGNAPVVSVEGRSFPVEVRYRAGGGEEGDEEALPLAEAIVGAADEITRTDPQGDILVFLPGEREIRDAHAALNRRKYRATEVIPLYARLSVRDQDKVFNPGPGRRIVLATNVAETSLTVPRIRYVIDPGLARVKRYSPRGKLDRLHIEPISQASADQRKGRCGRVAAGVCYRLYAEDDFAARPRYTDPEILRASLAGVILRMLSLGLGRVEDFPFIDPPDPRAVADGWQTLSELGAVDAERQLTATGREMARLPVDPKLARMLVAAREHRCLPELLVIAAFLGIQDPRERPADAREKADNAHAEFADPNSEFVGILKLWEAYRAAHEDLTQSKLRGWCEKRFLAFLRMREWRELHRQLLLACEEMRWEAGGHPALDELLAAGQRDGGRGPSKGLAKTQALHRALIAGLPSQVGHRTEKGIYDAPRQRKFQLFPGSALARQPPAWVLVATLLDTQKVWGLMAAKVEPDWVIAELPHLLARKHFDPHWSRSQGRVLGSEQISLFGLVLAPKKPVHYGGLYPEEAREIFVRQGLVPGEVDCRAPFLKRNLATLEKAREEEAKLRRAGLVADEGWQARWYLDRLPPELNSVAGLDSWYGKLPAEQKKALEWPLAELLPGEGSEAERFPKFLALGDARLALHYRFEPGHPEDGVTLDVPLHLLKALDAARLGWLVPGLVEEKATALIRGLPKAQRRNYVPAPDFARAFAEAHPKAAADSLPGTLARFLTRATGAPVAALDFDEAALDPHLRMNLRLAERDGRVLAMSRDLAALKEKFGERAERAFAERAGEALAREGLTRFPDAPIPVQVAGAAGVPAFPALVDQGENVALSVFADAAEAAREHAGGVRRLLRLALADKLRQARKQLPVSPKLALLYAAIEGFTQAQGQAPAHEHLRADLADAALLAVTDGDLGQVRDPAAFAQRLDDASRRLFPEAMARLQLAEQILALVAEIKPRLESPLLGWARGNLDDLKAQLAGLVPPGFLRETPAEALAEYPRYLKALSLRAERALRDPVRDQARMLELKPFWDALVAARASGRAKDPAWQSLRWDLEELRVSLFAQELGTRRQVSAKRLARQLEALT</sequence>
<comment type="caution">
    <text evidence="7">The sequence shown here is derived from an EMBL/GenBank/DDBJ whole genome shotgun (WGS) entry which is preliminary data.</text>
</comment>
<dbReference type="RefSeq" id="WP_052385743.1">
    <property type="nucleotide sequence ID" value="NZ_AVCH01000146.1"/>
</dbReference>
<evidence type="ECO:0000259" key="5">
    <source>
        <dbReference type="PROSITE" id="PS51192"/>
    </source>
</evidence>
<dbReference type="FunFam" id="1.20.120.1080:FF:000005">
    <property type="entry name" value="ATP-dependent helicase HrpA"/>
    <property type="match status" value="1"/>
</dbReference>
<accession>A0A091BAB1</accession>
<dbReference type="InterPro" id="IPR001650">
    <property type="entry name" value="Helicase_C-like"/>
</dbReference>
<organism evidence="7 8">
    <name type="scientific">Arenimonas malthae CC-JY-1</name>
    <dbReference type="NCBI Taxonomy" id="1384054"/>
    <lineage>
        <taxon>Bacteria</taxon>
        <taxon>Pseudomonadati</taxon>
        <taxon>Pseudomonadota</taxon>
        <taxon>Gammaproteobacteria</taxon>
        <taxon>Lysobacterales</taxon>
        <taxon>Lysobacteraceae</taxon>
        <taxon>Arenimonas</taxon>
    </lineage>
</organism>
<dbReference type="FunFam" id="3.40.50.300:FF:001922">
    <property type="entry name" value="DEAH (Asp-Glu-Ala-His) box polypeptide 29"/>
    <property type="match status" value="1"/>
</dbReference>
<dbReference type="SMART" id="SM00847">
    <property type="entry name" value="HA2"/>
    <property type="match status" value="1"/>
</dbReference>
<dbReference type="GO" id="GO:0003724">
    <property type="term" value="F:RNA helicase activity"/>
    <property type="evidence" value="ECO:0007669"/>
    <property type="project" value="InterPro"/>
</dbReference>
<dbReference type="Pfam" id="PF07717">
    <property type="entry name" value="OB_NTP_bind"/>
    <property type="match status" value="1"/>
</dbReference>
<dbReference type="InterPro" id="IPR024590">
    <property type="entry name" value="HrpA_C"/>
</dbReference>